<dbReference type="HOGENOM" id="CLU_1579829_0_0_2"/>
<dbReference type="SUPFAM" id="SSF51338">
    <property type="entry name" value="Composite domain of metallo-dependent hydrolases"/>
    <property type="match status" value="1"/>
</dbReference>
<dbReference type="InterPro" id="IPR011059">
    <property type="entry name" value="Metal-dep_hydrolase_composite"/>
</dbReference>
<dbReference type="SUPFAM" id="SSF51556">
    <property type="entry name" value="Metallo-dependent hydrolases"/>
    <property type="match status" value="1"/>
</dbReference>
<dbReference type="Gene3D" id="2.30.40.10">
    <property type="entry name" value="Urease, subunit C, domain 1"/>
    <property type="match status" value="1"/>
</dbReference>
<dbReference type="GO" id="GO:0016810">
    <property type="term" value="F:hydrolase activity, acting on carbon-nitrogen (but not peptide) bonds"/>
    <property type="evidence" value="ECO:0007669"/>
    <property type="project" value="InterPro"/>
</dbReference>
<reference evidence="1 2" key="1">
    <citation type="submission" date="2010-01" db="EMBL/GenBank/DDBJ databases">
        <authorList>
            <person name="Weinstock G."/>
            <person name="Sodergren E."/>
            <person name="Clifton S."/>
            <person name="Fulton L."/>
            <person name="Fulton B."/>
            <person name="Courtney L."/>
            <person name="Fronick C."/>
            <person name="Harrison M."/>
            <person name="Strong C."/>
            <person name="Farmer C."/>
            <person name="Delahaunty K."/>
            <person name="Markovic C."/>
            <person name="Hall O."/>
            <person name="Minx P."/>
            <person name="Tomlinson C."/>
            <person name="Mitreva M."/>
            <person name="Nelson J."/>
            <person name="Hou S."/>
            <person name="Wollam A."/>
            <person name="Pepin K.H."/>
            <person name="Johnson M."/>
            <person name="Bhonagiri V."/>
            <person name="Nash W.E."/>
            <person name="Warren W."/>
            <person name="Chinwalla A."/>
            <person name="Mardis E.R."/>
            <person name="Wilson R.K."/>
        </authorList>
    </citation>
    <scope>NUCLEOTIDE SEQUENCE [LARGE SCALE GENOMIC DNA]</scope>
    <source>
        <strain evidence="1 2">DSM 2374</strain>
    </source>
</reference>
<protein>
    <recommendedName>
        <fullName evidence="3">Amidohydrolase-related domain-containing protein</fullName>
    </recommendedName>
</protein>
<dbReference type="InterPro" id="IPR032466">
    <property type="entry name" value="Metal_Hydrolase"/>
</dbReference>
<sequence>METLIKNVNILNPNEEIQTSCNVLIEDKHIKQISRKKVSTKNNVKIIDGQDNYLMPGFIDCHAHIMANGFHKEENMANPLALHFYNAIKHGKQTVDAGVTTIKDCGPADIGVKIAQKKGLFIAPKMEISVTPLVSTGGHFDLFLPSGFDMEIVSGIS</sequence>
<dbReference type="EMBL" id="ABYV02000006">
    <property type="protein sequence ID" value="EFC93076.1"/>
    <property type="molecule type" value="Genomic_DNA"/>
</dbReference>
<dbReference type="PATRIC" id="fig|521002.11.peg.625"/>
<evidence type="ECO:0000313" key="2">
    <source>
        <dbReference type="Proteomes" id="UP000004028"/>
    </source>
</evidence>
<dbReference type="Proteomes" id="UP000004028">
    <property type="component" value="Unassembled WGS sequence"/>
</dbReference>
<dbReference type="InterPro" id="IPR051781">
    <property type="entry name" value="Metallo-dep_Hydrolase"/>
</dbReference>
<name>D2ZP79_METSM</name>
<evidence type="ECO:0000313" key="1">
    <source>
        <dbReference type="EMBL" id="EFC93076.1"/>
    </source>
</evidence>
<organism evidence="1 2">
    <name type="scientific">Methanobrevibacter smithii DSM 2374</name>
    <dbReference type="NCBI Taxonomy" id="521002"/>
    <lineage>
        <taxon>Archaea</taxon>
        <taxon>Methanobacteriati</taxon>
        <taxon>Methanobacteriota</taxon>
        <taxon>Methanomada group</taxon>
        <taxon>Methanobacteria</taxon>
        <taxon>Methanobacteriales</taxon>
        <taxon>Methanobacteriaceae</taxon>
        <taxon>Methanobrevibacter</taxon>
    </lineage>
</organism>
<accession>D2ZP79</accession>
<gene>
    <name evidence="1" type="ORF">METSMIF1_02638</name>
</gene>
<comment type="caution">
    <text evidence="1">The sequence shown here is derived from an EMBL/GenBank/DDBJ whole genome shotgun (WGS) entry which is preliminary data.</text>
</comment>
<dbReference type="AlphaFoldDB" id="D2ZP79"/>
<dbReference type="PANTHER" id="PTHR43135">
    <property type="entry name" value="ALPHA-D-RIBOSE 1-METHYLPHOSPHONATE 5-TRIPHOSPHATE DIPHOSPHATASE"/>
    <property type="match status" value="1"/>
</dbReference>
<dbReference type="PANTHER" id="PTHR43135:SF3">
    <property type="entry name" value="ALPHA-D-RIBOSE 1-METHYLPHOSPHONATE 5-TRIPHOSPHATE DIPHOSPHATASE"/>
    <property type="match status" value="1"/>
</dbReference>
<proteinExistence type="predicted"/>
<evidence type="ECO:0008006" key="3">
    <source>
        <dbReference type="Google" id="ProtNLM"/>
    </source>
</evidence>
<dbReference type="Gene3D" id="3.20.20.140">
    <property type="entry name" value="Metal-dependent hydrolases"/>
    <property type="match status" value="1"/>
</dbReference>